<keyword evidence="4" id="KW-0547">Nucleotide-binding</keyword>
<dbReference type="PANTHER" id="PTHR48041:SF134">
    <property type="entry name" value="ABC TRANSPORTER G FAMILY"/>
    <property type="match status" value="1"/>
</dbReference>
<dbReference type="InterPro" id="IPR013525">
    <property type="entry name" value="ABC2_TM"/>
</dbReference>
<dbReference type="Pfam" id="PF00005">
    <property type="entry name" value="ABC_tran"/>
    <property type="match status" value="1"/>
</dbReference>
<proteinExistence type="predicted"/>
<accession>A0A835ZIY6</accession>
<name>A0A835ZIY6_9STRA</name>
<dbReference type="PROSITE" id="PS00211">
    <property type="entry name" value="ABC_TRANSPORTER_1"/>
    <property type="match status" value="1"/>
</dbReference>
<evidence type="ECO:0000256" key="1">
    <source>
        <dbReference type="ARBA" id="ARBA00004141"/>
    </source>
</evidence>
<dbReference type="GO" id="GO:0016887">
    <property type="term" value="F:ATP hydrolysis activity"/>
    <property type="evidence" value="ECO:0007669"/>
    <property type="project" value="InterPro"/>
</dbReference>
<keyword evidence="11" id="KW-1185">Reference proteome</keyword>
<evidence type="ECO:0000256" key="3">
    <source>
        <dbReference type="ARBA" id="ARBA00022692"/>
    </source>
</evidence>
<dbReference type="InterPro" id="IPR027417">
    <property type="entry name" value="P-loop_NTPase"/>
</dbReference>
<keyword evidence="10" id="KW-0378">Hydrolase</keyword>
<dbReference type="OrthoDB" id="66620at2759"/>
<dbReference type="SMART" id="SM00382">
    <property type="entry name" value="AAA"/>
    <property type="match status" value="1"/>
</dbReference>
<dbReference type="InterPro" id="IPR003593">
    <property type="entry name" value="AAA+_ATPase"/>
</dbReference>
<dbReference type="PROSITE" id="PS50893">
    <property type="entry name" value="ABC_TRANSPORTER_2"/>
    <property type="match status" value="1"/>
</dbReference>
<dbReference type="GO" id="GO:0005524">
    <property type="term" value="F:ATP binding"/>
    <property type="evidence" value="ECO:0007669"/>
    <property type="project" value="UniProtKB-KW"/>
</dbReference>
<dbReference type="GO" id="GO:0140359">
    <property type="term" value="F:ABC-type transporter activity"/>
    <property type="evidence" value="ECO:0007669"/>
    <property type="project" value="InterPro"/>
</dbReference>
<keyword evidence="5" id="KW-0067">ATP-binding</keyword>
<dbReference type="Pfam" id="PF01061">
    <property type="entry name" value="ABC2_membrane"/>
    <property type="match status" value="1"/>
</dbReference>
<evidence type="ECO:0000259" key="9">
    <source>
        <dbReference type="PROSITE" id="PS50893"/>
    </source>
</evidence>
<dbReference type="InterPro" id="IPR003439">
    <property type="entry name" value="ABC_transporter-like_ATP-bd"/>
</dbReference>
<dbReference type="EMBL" id="JAFCMP010000045">
    <property type="protein sequence ID" value="KAG5189798.1"/>
    <property type="molecule type" value="Genomic_DNA"/>
</dbReference>
<keyword evidence="6 8" id="KW-1133">Transmembrane helix</keyword>
<dbReference type="AlphaFoldDB" id="A0A835ZIY6"/>
<dbReference type="PANTHER" id="PTHR48041">
    <property type="entry name" value="ABC TRANSPORTER G FAMILY MEMBER 28"/>
    <property type="match status" value="1"/>
</dbReference>
<evidence type="ECO:0000256" key="8">
    <source>
        <dbReference type="SAM" id="Phobius"/>
    </source>
</evidence>
<evidence type="ECO:0000256" key="2">
    <source>
        <dbReference type="ARBA" id="ARBA00022448"/>
    </source>
</evidence>
<dbReference type="Proteomes" id="UP000664859">
    <property type="component" value="Unassembled WGS sequence"/>
</dbReference>
<dbReference type="GO" id="GO:0016020">
    <property type="term" value="C:membrane"/>
    <property type="evidence" value="ECO:0007669"/>
    <property type="project" value="UniProtKB-SubCell"/>
</dbReference>
<dbReference type="InterPro" id="IPR017871">
    <property type="entry name" value="ABC_transporter-like_CS"/>
</dbReference>
<organism evidence="10 11">
    <name type="scientific">Tribonema minus</name>
    <dbReference type="NCBI Taxonomy" id="303371"/>
    <lineage>
        <taxon>Eukaryota</taxon>
        <taxon>Sar</taxon>
        <taxon>Stramenopiles</taxon>
        <taxon>Ochrophyta</taxon>
        <taxon>PX clade</taxon>
        <taxon>Xanthophyceae</taxon>
        <taxon>Tribonematales</taxon>
        <taxon>Tribonemataceae</taxon>
        <taxon>Tribonema</taxon>
    </lineage>
</organism>
<feature type="domain" description="ABC transporter" evidence="9">
    <location>
        <begin position="49"/>
        <end position="294"/>
    </location>
</feature>
<sequence length="620" mass="68257">MAAVEAAPAAEPVASDAAMKDVELGGAPLDGTAPAFSSHTMAAGGSYTLEAKDLSYTVKIKEGKEMKDKTIVHPVNFVIKPKQLLAIMGASGAGKSTLLDILATRIPRSATDGEYLLNGAPVAANFKRLSGYVMQDDALYPLLTVRETLQYAALLRIPNLSRKDKWEVVEDTIRALKLTACADTICGDDRHRGVSGGEKRRVSIGVDIVHQPSIIFLDEPTSGLDSTTALQIVDTLKDICSRDRTIAVTIHQPSSRVFEVFDKVMFMSKGHLVYNGPPSALATHMTPLSKDPLPQFANLSELFLEIVDSYEKSGTVEQLVEHRKEIEKARQRSVSNLEPESTHHEPQHFANNFFAETSILLHRNFVNVLRTPELFFVRIALCCVIGLVLGSVFWNIPGGDEGIGQLAGYSAFVEAFFIFTSLEALPIFLNERSVFAREQGRGAYRLSSFVMANSVVMLPFFFAMALVFTSISFFMVGLSSDNANFIFQVILIFTVLTAGNGFATFVSGIVPDALTGNSAGTAVLAFMFLFSGFFIPASQIPRGWIWLNYISMFRYPFEGLMKSNLDLLPASEADLRQQYLDDYSIDGWNRWGSVGVMLTFTVGWRALFYVALRLKYGSKR</sequence>
<protein>
    <submittedName>
        <fullName evidence="10">P-loop containing nucleoside triphosphate hydrolase protein</fullName>
    </submittedName>
</protein>
<feature type="transmembrane region" description="Helical" evidence="8">
    <location>
        <begin position="375"/>
        <end position="394"/>
    </location>
</feature>
<dbReference type="SUPFAM" id="SSF52540">
    <property type="entry name" value="P-loop containing nucleoside triphosphate hydrolases"/>
    <property type="match status" value="1"/>
</dbReference>
<comment type="caution">
    <text evidence="10">The sequence shown here is derived from an EMBL/GenBank/DDBJ whole genome shotgun (WGS) entry which is preliminary data.</text>
</comment>
<reference evidence="10" key="1">
    <citation type="submission" date="2021-02" db="EMBL/GenBank/DDBJ databases">
        <title>First Annotated Genome of the Yellow-green Alga Tribonema minus.</title>
        <authorList>
            <person name="Mahan K.M."/>
        </authorList>
    </citation>
    <scope>NUCLEOTIDE SEQUENCE</scope>
    <source>
        <strain evidence="10">UTEX B ZZ1240</strain>
    </source>
</reference>
<keyword evidence="7 8" id="KW-0472">Membrane</keyword>
<evidence type="ECO:0000313" key="10">
    <source>
        <dbReference type="EMBL" id="KAG5189798.1"/>
    </source>
</evidence>
<evidence type="ECO:0000256" key="4">
    <source>
        <dbReference type="ARBA" id="ARBA00022741"/>
    </source>
</evidence>
<evidence type="ECO:0000256" key="7">
    <source>
        <dbReference type="ARBA" id="ARBA00023136"/>
    </source>
</evidence>
<feature type="transmembrane region" description="Helical" evidence="8">
    <location>
        <begin position="450"/>
        <end position="473"/>
    </location>
</feature>
<keyword evidence="2" id="KW-0813">Transport</keyword>
<dbReference type="InterPro" id="IPR050352">
    <property type="entry name" value="ABCG_transporters"/>
</dbReference>
<evidence type="ECO:0000256" key="5">
    <source>
        <dbReference type="ARBA" id="ARBA00022840"/>
    </source>
</evidence>
<feature type="transmembrane region" description="Helical" evidence="8">
    <location>
        <begin position="591"/>
        <end position="612"/>
    </location>
</feature>
<evidence type="ECO:0000256" key="6">
    <source>
        <dbReference type="ARBA" id="ARBA00022989"/>
    </source>
</evidence>
<feature type="transmembrane region" description="Helical" evidence="8">
    <location>
        <begin position="406"/>
        <end position="429"/>
    </location>
</feature>
<feature type="transmembrane region" description="Helical" evidence="8">
    <location>
        <begin position="522"/>
        <end position="540"/>
    </location>
</feature>
<dbReference type="CDD" id="cd03213">
    <property type="entry name" value="ABCG_EPDR"/>
    <property type="match status" value="1"/>
</dbReference>
<comment type="subcellular location">
    <subcellularLocation>
        <location evidence="1">Membrane</location>
        <topology evidence="1">Multi-pass membrane protein</topology>
    </subcellularLocation>
</comment>
<keyword evidence="3 8" id="KW-0812">Transmembrane</keyword>
<dbReference type="Gene3D" id="3.40.50.300">
    <property type="entry name" value="P-loop containing nucleotide triphosphate hydrolases"/>
    <property type="match status" value="1"/>
</dbReference>
<gene>
    <name evidence="10" type="ORF">JKP88DRAFT_192692</name>
</gene>
<evidence type="ECO:0000313" key="11">
    <source>
        <dbReference type="Proteomes" id="UP000664859"/>
    </source>
</evidence>
<feature type="transmembrane region" description="Helical" evidence="8">
    <location>
        <begin position="485"/>
        <end position="510"/>
    </location>
</feature>